<dbReference type="CDD" id="cd06225">
    <property type="entry name" value="HAMP"/>
    <property type="match status" value="1"/>
</dbReference>
<dbReference type="InterPro" id="IPR003661">
    <property type="entry name" value="HisK_dim/P_dom"/>
</dbReference>
<dbReference type="Pfam" id="PF00512">
    <property type="entry name" value="HisKA"/>
    <property type="match status" value="1"/>
</dbReference>
<dbReference type="Gene3D" id="3.30.565.10">
    <property type="entry name" value="Histidine kinase-like ATPase, C-terminal domain"/>
    <property type="match status" value="1"/>
</dbReference>
<keyword evidence="10" id="KW-0472">Membrane</keyword>
<keyword evidence="6" id="KW-0808">Transferase</keyword>
<dbReference type="AlphaFoldDB" id="A0A4Q0YLG5"/>
<dbReference type="CDD" id="cd00082">
    <property type="entry name" value="HisKA"/>
    <property type="match status" value="1"/>
</dbReference>
<dbReference type="Pfam" id="PF02518">
    <property type="entry name" value="HATPase_c"/>
    <property type="match status" value="1"/>
</dbReference>
<dbReference type="EMBL" id="PEIB01000042">
    <property type="protein sequence ID" value="RXJ70854.1"/>
    <property type="molecule type" value="Genomic_DNA"/>
</dbReference>
<evidence type="ECO:0000256" key="3">
    <source>
        <dbReference type="ARBA" id="ARBA00012438"/>
    </source>
</evidence>
<comment type="subcellular location">
    <subcellularLocation>
        <location evidence="2">Cell membrane</location>
        <topology evidence="2">Multi-pass membrane protein</topology>
    </subcellularLocation>
</comment>
<evidence type="ECO:0000259" key="11">
    <source>
        <dbReference type="PROSITE" id="PS50109"/>
    </source>
</evidence>
<dbReference type="InterPro" id="IPR003594">
    <property type="entry name" value="HATPase_dom"/>
</dbReference>
<accession>A0A4Q0YLG5</accession>
<evidence type="ECO:0000256" key="1">
    <source>
        <dbReference type="ARBA" id="ARBA00000085"/>
    </source>
</evidence>
<reference evidence="13 14" key="1">
    <citation type="submission" date="2017-10" db="EMBL/GenBank/DDBJ databases">
        <title>Nyctiphanis sp. nov., isolated from the stomach of the euphausiid Nyctiphanes simplex (Hansen, 1911) in the Gulf of California.</title>
        <authorList>
            <person name="Gomez-Gil B."/>
            <person name="Aguilar-Mendez M."/>
            <person name="Lopez-Cortes A."/>
            <person name="Gomez-Gutierrez J."/>
            <person name="Roque A."/>
            <person name="Lang E."/>
            <person name="Gonzalez-Castillo A."/>
        </authorList>
    </citation>
    <scope>NUCLEOTIDE SEQUENCE [LARGE SCALE GENOMIC DNA]</scope>
    <source>
        <strain evidence="13 14">CAIM 600</strain>
    </source>
</reference>
<dbReference type="GO" id="GO:0005886">
    <property type="term" value="C:plasma membrane"/>
    <property type="evidence" value="ECO:0007669"/>
    <property type="project" value="UniProtKB-SubCell"/>
</dbReference>
<dbReference type="PROSITE" id="PS50109">
    <property type="entry name" value="HIS_KIN"/>
    <property type="match status" value="1"/>
</dbReference>
<proteinExistence type="predicted"/>
<comment type="catalytic activity">
    <reaction evidence="1">
        <text>ATP + protein L-histidine = ADP + protein N-phospho-L-histidine.</text>
        <dbReference type="EC" id="2.7.13.3"/>
    </reaction>
</comment>
<keyword evidence="9" id="KW-0067">ATP-binding</keyword>
<dbReference type="OrthoDB" id="9804645at2"/>
<evidence type="ECO:0000313" key="14">
    <source>
        <dbReference type="Proteomes" id="UP000290287"/>
    </source>
</evidence>
<dbReference type="RefSeq" id="WP_129124035.1">
    <property type="nucleotide sequence ID" value="NZ_PEIB01000042.1"/>
</dbReference>
<comment type="caution">
    <text evidence="13">The sequence shown here is derived from an EMBL/GenBank/DDBJ whole genome shotgun (WGS) entry which is preliminary data.</text>
</comment>
<evidence type="ECO:0000313" key="13">
    <source>
        <dbReference type="EMBL" id="RXJ70854.1"/>
    </source>
</evidence>
<dbReference type="Gene3D" id="6.10.340.10">
    <property type="match status" value="1"/>
</dbReference>
<dbReference type="InterPro" id="IPR036097">
    <property type="entry name" value="HisK_dim/P_sf"/>
</dbReference>
<dbReference type="InterPro" id="IPR004358">
    <property type="entry name" value="Sig_transdc_His_kin-like_C"/>
</dbReference>
<dbReference type="PRINTS" id="PR00344">
    <property type="entry name" value="BCTRLSENSOR"/>
</dbReference>
<keyword evidence="7" id="KW-0547">Nucleotide-binding</keyword>
<feature type="domain" description="Histidine kinase" evidence="11">
    <location>
        <begin position="223"/>
        <end position="433"/>
    </location>
</feature>
<dbReference type="PANTHER" id="PTHR44936:SF10">
    <property type="entry name" value="SENSOR PROTEIN RSTB"/>
    <property type="match status" value="1"/>
</dbReference>
<evidence type="ECO:0000256" key="4">
    <source>
        <dbReference type="ARBA" id="ARBA00022475"/>
    </source>
</evidence>
<name>A0A4Q0YLG5_9GAMM</name>
<feature type="domain" description="HAMP" evidence="12">
    <location>
        <begin position="163"/>
        <end position="215"/>
    </location>
</feature>
<evidence type="ECO:0000256" key="6">
    <source>
        <dbReference type="ARBA" id="ARBA00022679"/>
    </source>
</evidence>
<organism evidence="13 14">
    <name type="scientific">Veronia nyctiphanis</name>
    <dbReference type="NCBI Taxonomy" id="1278244"/>
    <lineage>
        <taxon>Bacteria</taxon>
        <taxon>Pseudomonadati</taxon>
        <taxon>Pseudomonadota</taxon>
        <taxon>Gammaproteobacteria</taxon>
        <taxon>Vibrionales</taxon>
        <taxon>Vibrionaceae</taxon>
        <taxon>Veronia</taxon>
    </lineage>
</organism>
<feature type="transmembrane region" description="Helical" evidence="10">
    <location>
        <begin position="146"/>
        <end position="167"/>
    </location>
</feature>
<dbReference type="Gene3D" id="1.10.287.130">
    <property type="match status" value="1"/>
</dbReference>
<dbReference type="InterPro" id="IPR036890">
    <property type="entry name" value="HATPase_C_sf"/>
</dbReference>
<evidence type="ECO:0000256" key="7">
    <source>
        <dbReference type="ARBA" id="ARBA00022741"/>
    </source>
</evidence>
<keyword evidence="14" id="KW-1185">Reference proteome</keyword>
<dbReference type="PROSITE" id="PS50885">
    <property type="entry name" value="HAMP"/>
    <property type="match status" value="1"/>
</dbReference>
<evidence type="ECO:0000256" key="8">
    <source>
        <dbReference type="ARBA" id="ARBA00022777"/>
    </source>
</evidence>
<evidence type="ECO:0000256" key="5">
    <source>
        <dbReference type="ARBA" id="ARBA00022553"/>
    </source>
</evidence>
<dbReference type="SUPFAM" id="SSF55874">
    <property type="entry name" value="ATPase domain of HSP90 chaperone/DNA topoisomerase II/histidine kinase"/>
    <property type="match status" value="1"/>
</dbReference>
<evidence type="ECO:0000259" key="12">
    <source>
        <dbReference type="PROSITE" id="PS50885"/>
    </source>
</evidence>
<protein>
    <recommendedName>
        <fullName evidence="3">histidine kinase</fullName>
        <ecNumber evidence="3">2.7.13.3</ecNumber>
    </recommendedName>
</protein>
<gene>
    <name evidence="13" type="ORF">CS022_21935</name>
</gene>
<dbReference type="InterPro" id="IPR003660">
    <property type="entry name" value="HAMP_dom"/>
</dbReference>
<keyword evidence="4" id="KW-1003">Cell membrane</keyword>
<keyword evidence="10" id="KW-0812">Transmembrane</keyword>
<dbReference type="SMART" id="SM00388">
    <property type="entry name" value="HisKA"/>
    <property type="match status" value="1"/>
</dbReference>
<sequence length="438" mass="50167">MFRIFLEIFIGSVLFTLAAAISYAIFSIEFGRNEKYLFDETILHQLSVYMNIAADERSLDETISIINNSLSTEVLTMSIYDQAELPFEEEDIDDEDVAEVKETGFAFRDDYFEYVIYLRKYEKFIFFEPKENNKQHHDSEVISNLFVYYVAMFLALHAVIITFILSWRVRKIEIVAQLFSNGDFSKRVKVGNFHRVGKLNDRFNEMADKISSLIEKNKQLTNAVAHELRTPLFRILCQLEMLEGSHLSSQFKNYVDGIGDDVEELQLLVEELLFLAKMQRESDSNLEPVLHVPSEWLRSLITQLEITSKVPIRFNLSDDRVTLDKNQMRRAASNLIRNACRYASEQVAVSSQVIGSNWILIVDDDGTGIAKEDRDSVIEPFVRLKKNSSRDGNGHGLGLAIVSELVKAHHGILYIEDSPLGGARFRIVLPIHPAPVKK</sequence>
<dbReference type="PANTHER" id="PTHR44936">
    <property type="entry name" value="SENSOR PROTEIN CREC"/>
    <property type="match status" value="1"/>
</dbReference>
<dbReference type="InterPro" id="IPR050980">
    <property type="entry name" value="2C_sensor_his_kinase"/>
</dbReference>
<dbReference type="InterPro" id="IPR005467">
    <property type="entry name" value="His_kinase_dom"/>
</dbReference>
<keyword evidence="10" id="KW-1133">Transmembrane helix</keyword>
<dbReference type="SUPFAM" id="SSF47384">
    <property type="entry name" value="Homodimeric domain of signal transducing histidine kinase"/>
    <property type="match status" value="1"/>
</dbReference>
<dbReference type="GO" id="GO:0005524">
    <property type="term" value="F:ATP binding"/>
    <property type="evidence" value="ECO:0007669"/>
    <property type="project" value="UniProtKB-KW"/>
</dbReference>
<dbReference type="GO" id="GO:0000155">
    <property type="term" value="F:phosphorelay sensor kinase activity"/>
    <property type="evidence" value="ECO:0007669"/>
    <property type="project" value="InterPro"/>
</dbReference>
<evidence type="ECO:0000256" key="9">
    <source>
        <dbReference type="ARBA" id="ARBA00022840"/>
    </source>
</evidence>
<keyword evidence="8" id="KW-0418">Kinase</keyword>
<dbReference type="SMART" id="SM00387">
    <property type="entry name" value="HATPase_c"/>
    <property type="match status" value="1"/>
</dbReference>
<keyword evidence="5" id="KW-0597">Phosphoprotein</keyword>
<dbReference type="Proteomes" id="UP000290287">
    <property type="component" value="Unassembled WGS sequence"/>
</dbReference>
<evidence type="ECO:0000256" key="2">
    <source>
        <dbReference type="ARBA" id="ARBA00004651"/>
    </source>
</evidence>
<dbReference type="EC" id="2.7.13.3" evidence="3"/>
<evidence type="ECO:0000256" key="10">
    <source>
        <dbReference type="SAM" id="Phobius"/>
    </source>
</evidence>